<evidence type="ECO:0008006" key="4">
    <source>
        <dbReference type="Google" id="ProtNLM"/>
    </source>
</evidence>
<protein>
    <recommendedName>
        <fullName evidence="4">DUF3618 domain-containing protein</fullName>
    </recommendedName>
</protein>
<comment type="caution">
    <text evidence="2">The sequence shown here is derived from an EMBL/GenBank/DDBJ whole genome shotgun (WGS) entry which is preliminary data.</text>
</comment>
<sequence>MSEDLAAAVADLRLVVVQGLTEIRGDLALIRQHNTQSERRVDDLAGELGETKGLLGKTRDELGELRRNAVTKDEATERNRRQLTVSGLMLTAATVVIALISLVVKSG</sequence>
<feature type="transmembrane region" description="Helical" evidence="1">
    <location>
        <begin position="83"/>
        <end position="104"/>
    </location>
</feature>
<evidence type="ECO:0000313" key="2">
    <source>
        <dbReference type="EMBL" id="MFF4779402.1"/>
    </source>
</evidence>
<evidence type="ECO:0000256" key="1">
    <source>
        <dbReference type="SAM" id="Phobius"/>
    </source>
</evidence>
<gene>
    <name evidence="2" type="ORF">ACFY05_41965</name>
</gene>
<keyword evidence="1" id="KW-0812">Transmembrane</keyword>
<dbReference type="Proteomes" id="UP001602119">
    <property type="component" value="Unassembled WGS sequence"/>
</dbReference>
<accession>A0ABW6VLB1</accession>
<evidence type="ECO:0000313" key="3">
    <source>
        <dbReference type="Proteomes" id="UP001602119"/>
    </source>
</evidence>
<keyword evidence="1" id="KW-1133">Transmembrane helix</keyword>
<dbReference type="EMBL" id="JBIAXI010000049">
    <property type="protein sequence ID" value="MFF4779402.1"/>
    <property type="molecule type" value="Genomic_DNA"/>
</dbReference>
<reference evidence="2 3" key="1">
    <citation type="submission" date="2024-10" db="EMBL/GenBank/DDBJ databases">
        <title>The Natural Products Discovery Center: Release of the First 8490 Sequenced Strains for Exploring Actinobacteria Biosynthetic Diversity.</title>
        <authorList>
            <person name="Kalkreuter E."/>
            <person name="Kautsar S.A."/>
            <person name="Yang D."/>
            <person name="Bader C.D."/>
            <person name="Teijaro C.N."/>
            <person name="Fluegel L."/>
            <person name="Davis C.M."/>
            <person name="Simpson J.R."/>
            <person name="Lauterbach L."/>
            <person name="Steele A.D."/>
            <person name="Gui C."/>
            <person name="Meng S."/>
            <person name="Li G."/>
            <person name="Viehrig K."/>
            <person name="Ye F."/>
            <person name="Su P."/>
            <person name="Kiefer A.F."/>
            <person name="Nichols A."/>
            <person name="Cepeda A.J."/>
            <person name="Yan W."/>
            <person name="Fan B."/>
            <person name="Jiang Y."/>
            <person name="Adhikari A."/>
            <person name="Zheng C.-J."/>
            <person name="Schuster L."/>
            <person name="Cowan T.M."/>
            <person name="Smanski M.J."/>
            <person name="Chevrette M.G."/>
            <person name="De Carvalho L.P.S."/>
            <person name="Shen B."/>
        </authorList>
    </citation>
    <scope>NUCLEOTIDE SEQUENCE [LARGE SCALE GENOMIC DNA]</scope>
    <source>
        <strain evidence="2 3">NPDC001281</strain>
    </source>
</reference>
<keyword evidence="3" id="KW-1185">Reference proteome</keyword>
<keyword evidence="1" id="KW-0472">Membrane</keyword>
<dbReference type="RefSeq" id="WP_387348152.1">
    <property type="nucleotide sequence ID" value="NZ_JBIAXI010000049.1"/>
</dbReference>
<name>A0ABW6VLB1_MICFU</name>
<organism evidence="2 3">
    <name type="scientific">Microtetraspora fusca</name>
    <dbReference type="NCBI Taxonomy" id="1997"/>
    <lineage>
        <taxon>Bacteria</taxon>
        <taxon>Bacillati</taxon>
        <taxon>Actinomycetota</taxon>
        <taxon>Actinomycetes</taxon>
        <taxon>Streptosporangiales</taxon>
        <taxon>Streptosporangiaceae</taxon>
        <taxon>Microtetraspora</taxon>
    </lineage>
</organism>
<proteinExistence type="predicted"/>